<evidence type="ECO:0000313" key="4">
    <source>
        <dbReference type="Proteomes" id="UP001209229"/>
    </source>
</evidence>
<name>A0AAE3M5R7_9BACT</name>
<gene>
    <name evidence="3" type="ORF">OM075_14480</name>
</gene>
<dbReference type="InterPro" id="IPR018537">
    <property type="entry name" value="Peptidoglycan-bd_3"/>
</dbReference>
<dbReference type="AlphaFoldDB" id="A0AAE3M5R7"/>
<organism evidence="3 4">
    <name type="scientific">Plebeiibacterium sediminum</name>
    <dbReference type="NCBI Taxonomy" id="2992112"/>
    <lineage>
        <taxon>Bacteria</taxon>
        <taxon>Pseudomonadati</taxon>
        <taxon>Bacteroidota</taxon>
        <taxon>Bacteroidia</taxon>
        <taxon>Marinilabiliales</taxon>
        <taxon>Marinilabiliaceae</taxon>
        <taxon>Plebeiibacterium</taxon>
    </lineage>
</organism>
<dbReference type="EMBL" id="JAPDPJ010000034">
    <property type="protein sequence ID" value="MCW3787679.1"/>
    <property type="molecule type" value="Genomic_DNA"/>
</dbReference>
<dbReference type="Pfam" id="PF09374">
    <property type="entry name" value="PG_binding_3"/>
    <property type="match status" value="1"/>
</dbReference>
<dbReference type="Proteomes" id="UP001209229">
    <property type="component" value="Unassembled WGS sequence"/>
</dbReference>
<feature type="domain" description="TtsA-like Glycoside hydrolase family 108" evidence="1">
    <location>
        <begin position="32"/>
        <end position="128"/>
    </location>
</feature>
<dbReference type="InterPro" id="IPR008565">
    <property type="entry name" value="TtsA-like_GH18_dom"/>
</dbReference>
<evidence type="ECO:0000259" key="1">
    <source>
        <dbReference type="Pfam" id="PF05838"/>
    </source>
</evidence>
<protein>
    <recommendedName>
        <fullName evidence="5">Peptidoglycan domain protein</fullName>
    </recommendedName>
</protein>
<evidence type="ECO:0000259" key="2">
    <source>
        <dbReference type="Pfam" id="PF09374"/>
    </source>
</evidence>
<dbReference type="SUPFAM" id="SSF53955">
    <property type="entry name" value="Lysozyme-like"/>
    <property type="match status" value="1"/>
</dbReference>
<accession>A0AAE3M5R7</accession>
<proteinExistence type="predicted"/>
<sequence length="209" mass="24443">MHNEINTLFYKLEIVISCCYTVLNTFDEWFDGVCMHEGYYANIESERGGETYMGVARNLHPDWEDWKSIEAYKLKFGEPKRNTKIDIPELIEIVKQFYKHTFCDKYNIGYIVCGSLQEIILDWCVNSGYWGSCGTQKVLKRFFDFDLKLDGIIGKQTINAINSYPSESLFNAIKSARIHYYHIIAQKGQNQRFLKGRLKRIDAIQFLSV</sequence>
<evidence type="ECO:0008006" key="5">
    <source>
        <dbReference type="Google" id="ProtNLM"/>
    </source>
</evidence>
<feature type="domain" description="Peptidoglycan binding" evidence="2">
    <location>
        <begin position="136"/>
        <end position="200"/>
    </location>
</feature>
<evidence type="ECO:0000313" key="3">
    <source>
        <dbReference type="EMBL" id="MCW3787679.1"/>
    </source>
</evidence>
<dbReference type="InterPro" id="IPR023346">
    <property type="entry name" value="Lysozyme-like_dom_sf"/>
</dbReference>
<keyword evidence="4" id="KW-1185">Reference proteome</keyword>
<dbReference type="Gene3D" id="1.20.141.10">
    <property type="entry name" value="Chitosanase, subunit A, domain 1"/>
    <property type="match status" value="1"/>
</dbReference>
<dbReference type="RefSeq" id="WP_301191244.1">
    <property type="nucleotide sequence ID" value="NZ_JAPDPJ010000034.1"/>
</dbReference>
<reference evidence="3" key="1">
    <citation type="submission" date="2022-10" db="EMBL/GenBank/DDBJ databases">
        <authorList>
            <person name="Yu W.X."/>
        </authorList>
    </citation>
    <scope>NUCLEOTIDE SEQUENCE</scope>
    <source>
        <strain evidence="3">AAT</strain>
    </source>
</reference>
<comment type="caution">
    <text evidence="3">The sequence shown here is derived from an EMBL/GenBank/DDBJ whole genome shotgun (WGS) entry which is preliminary data.</text>
</comment>
<dbReference type="Pfam" id="PF05838">
    <property type="entry name" value="Glyco_hydro_108"/>
    <property type="match status" value="1"/>
</dbReference>